<accession>A0A3B1C584</accession>
<evidence type="ECO:0000256" key="2">
    <source>
        <dbReference type="SAM" id="Phobius"/>
    </source>
</evidence>
<dbReference type="GO" id="GO:0003677">
    <property type="term" value="F:DNA binding"/>
    <property type="evidence" value="ECO:0007669"/>
    <property type="project" value="InterPro"/>
</dbReference>
<gene>
    <name evidence="4" type="ORF">MNBD_NITROSPINAE04-896</name>
</gene>
<dbReference type="Pfam" id="PF13464">
    <property type="entry name" value="RodZ_C"/>
    <property type="match status" value="1"/>
</dbReference>
<evidence type="ECO:0000259" key="3">
    <source>
        <dbReference type="Pfam" id="PF13464"/>
    </source>
</evidence>
<dbReference type="PANTHER" id="PTHR34475:SF1">
    <property type="entry name" value="CYTOSKELETON PROTEIN RODZ"/>
    <property type="match status" value="1"/>
</dbReference>
<reference evidence="4" key="1">
    <citation type="submission" date="2018-06" db="EMBL/GenBank/DDBJ databases">
        <authorList>
            <person name="Zhirakovskaya E."/>
        </authorList>
    </citation>
    <scope>NUCLEOTIDE SEQUENCE</scope>
</reference>
<dbReference type="EMBL" id="UOGA01000163">
    <property type="protein sequence ID" value="VAX19753.1"/>
    <property type="molecule type" value="Genomic_DNA"/>
</dbReference>
<evidence type="ECO:0000313" key="4">
    <source>
        <dbReference type="EMBL" id="VAX19753.1"/>
    </source>
</evidence>
<sequence>MSETLGRFLAASRLKQGLAIDEVAQATRFNSKFIRAIEEDRFDLLPSKVFAKGFLRAYAKELGLDGDDIVARYNALDVEMRDDSPELISMPLRTKSKYTTRILLASLVFFVIALVTFYNNYKLYNNKVIEVAQKVLPQEQKVEPAEILPEQQEQNEYSAATEETEDVEQVAPVVVIENSKNAIEEAAPVEQVETVEPVEPVSQSNGVTTESDKLKDTSRPLNLTLSASSDSWIKVVVDGAITREIILREGKEVTWWAEKEYSLSIGNVAGTKLFLNGNEIPLELSRSNIIMNLKLPPDEGEANVSERQ</sequence>
<dbReference type="InterPro" id="IPR050400">
    <property type="entry name" value="Bact_Cytoskel_RodZ"/>
</dbReference>
<organism evidence="4">
    <name type="scientific">hydrothermal vent metagenome</name>
    <dbReference type="NCBI Taxonomy" id="652676"/>
    <lineage>
        <taxon>unclassified sequences</taxon>
        <taxon>metagenomes</taxon>
        <taxon>ecological metagenomes</taxon>
    </lineage>
</organism>
<feature type="transmembrane region" description="Helical" evidence="2">
    <location>
        <begin position="98"/>
        <end position="118"/>
    </location>
</feature>
<keyword evidence="2" id="KW-0472">Membrane</keyword>
<protein>
    <recommendedName>
        <fullName evidence="3">Cytoskeleton protein RodZ-like C-terminal domain-containing protein</fullName>
    </recommendedName>
</protein>
<dbReference type="PANTHER" id="PTHR34475">
    <property type="match status" value="1"/>
</dbReference>
<name>A0A3B1C584_9ZZZZ</name>
<dbReference type="Pfam" id="PF13413">
    <property type="entry name" value="HTH_25"/>
    <property type="match status" value="1"/>
</dbReference>
<feature type="region of interest" description="Disordered" evidence="1">
    <location>
        <begin position="195"/>
        <end position="216"/>
    </location>
</feature>
<dbReference type="AlphaFoldDB" id="A0A3B1C584"/>
<dbReference type="InterPro" id="IPR010982">
    <property type="entry name" value="Lambda_DNA-bd_dom_sf"/>
</dbReference>
<dbReference type="Gene3D" id="1.10.260.40">
    <property type="entry name" value="lambda repressor-like DNA-binding domains"/>
    <property type="match status" value="1"/>
</dbReference>
<feature type="domain" description="Cytoskeleton protein RodZ-like C-terminal" evidence="3">
    <location>
        <begin position="224"/>
        <end position="287"/>
    </location>
</feature>
<proteinExistence type="predicted"/>
<dbReference type="InterPro" id="IPR025194">
    <property type="entry name" value="RodZ-like_C"/>
</dbReference>
<keyword evidence="2" id="KW-1133">Transmembrane helix</keyword>
<evidence type="ECO:0000256" key="1">
    <source>
        <dbReference type="SAM" id="MobiDB-lite"/>
    </source>
</evidence>
<keyword evidence="2" id="KW-0812">Transmembrane</keyword>